<organism evidence="1 2">
    <name type="scientific">Rhizophagus irregularis</name>
    <dbReference type="NCBI Taxonomy" id="588596"/>
    <lineage>
        <taxon>Eukaryota</taxon>
        <taxon>Fungi</taxon>
        <taxon>Fungi incertae sedis</taxon>
        <taxon>Mucoromycota</taxon>
        <taxon>Glomeromycotina</taxon>
        <taxon>Glomeromycetes</taxon>
        <taxon>Glomerales</taxon>
        <taxon>Glomeraceae</taxon>
        <taxon>Rhizophagus</taxon>
    </lineage>
</organism>
<feature type="non-terminal residue" evidence="1">
    <location>
        <position position="1"/>
    </location>
</feature>
<gene>
    <name evidence="1" type="ORF">RhiirA5_299067</name>
</gene>
<evidence type="ECO:0000313" key="2">
    <source>
        <dbReference type="Proteomes" id="UP000232722"/>
    </source>
</evidence>
<evidence type="ECO:0000313" key="1">
    <source>
        <dbReference type="EMBL" id="PKC00663.1"/>
    </source>
</evidence>
<dbReference type="Proteomes" id="UP000232722">
    <property type="component" value="Unassembled WGS sequence"/>
</dbReference>
<proteinExistence type="predicted"/>
<dbReference type="EMBL" id="LLXJ01001809">
    <property type="protein sequence ID" value="PKC00663.1"/>
    <property type="molecule type" value="Genomic_DNA"/>
</dbReference>
<reference evidence="1 2" key="1">
    <citation type="submission" date="2016-04" db="EMBL/GenBank/DDBJ databases">
        <title>Genome analyses suggest a sexual origin of heterokaryosis in a supposedly ancient asexual fungus.</title>
        <authorList>
            <person name="Ropars J."/>
            <person name="Sedzielewska K."/>
            <person name="Noel J."/>
            <person name="Charron P."/>
            <person name="Farinelli L."/>
            <person name="Marton T."/>
            <person name="Kruger M."/>
            <person name="Pelin A."/>
            <person name="Brachmann A."/>
            <person name="Corradi N."/>
        </authorList>
    </citation>
    <scope>NUCLEOTIDE SEQUENCE [LARGE SCALE GENOMIC DNA]</scope>
    <source>
        <strain evidence="1 2">A5</strain>
    </source>
</reference>
<accession>A0A2N0P1H9</accession>
<name>A0A2N0P1H9_9GLOM</name>
<protein>
    <submittedName>
        <fullName evidence="1">Uncharacterized protein</fullName>
    </submittedName>
</protein>
<sequence length="49" mass="5697">YLTKLDRQIRLQDRHILLLVDNAPVHIIDENTNLINVAVYFLPPIVMQG</sequence>
<reference evidence="1 2" key="2">
    <citation type="submission" date="2017-09" db="EMBL/GenBank/DDBJ databases">
        <title>Extensive intraspecific genome diversity in a model arbuscular mycorrhizal fungus.</title>
        <authorList>
            <person name="Chen E.C."/>
            <person name="Morin E."/>
            <person name="Beaudet D."/>
            <person name="Noel J."/>
            <person name="Ndikumana S."/>
            <person name="Charron P."/>
            <person name="St-Onge C."/>
            <person name="Giorgi J."/>
            <person name="Grigoriev I.V."/>
            <person name="Roux C."/>
            <person name="Martin F.M."/>
            <person name="Corradi N."/>
        </authorList>
    </citation>
    <scope>NUCLEOTIDE SEQUENCE [LARGE SCALE GENOMIC DNA]</scope>
    <source>
        <strain evidence="1 2">A5</strain>
    </source>
</reference>
<comment type="caution">
    <text evidence="1">The sequence shown here is derived from an EMBL/GenBank/DDBJ whole genome shotgun (WGS) entry which is preliminary data.</text>
</comment>
<dbReference type="AlphaFoldDB" id="A0A2N0P1H9"/>